<dbReference type="Pfam" id="PF00400">
    <property type="entry name" value="WD40"/>
    <property type="match status" value="4"/>
</dbReference>
<dbReference type="PANTHER" id="PTHR13743">
    <property type="entry name" value="BEIGE/BEACH-RELATED"/>
    <property type="match status" value="1"/>
</dbReference>
<dbReference type="InterPro" id="IPR015943">
    <property type="entry name" value="WD40/YVTN_repeat-like_dom_sf"/>
</dbReference>
<evidence type="ECO:0000259" key="4">
    <source>
        <dbReference type="PROSITE" id="PS50197"/>
    </source>
</evidence>
<dbReference type="PROSITE" id="PS51783">
    <property type="entry name" value="PH_BEACH"/>
    <property type="match status" value="1"/>
</dbReference>
<dbReference type="SUPFAM" id="SSF81837">
    <property type="entry name" value="BEACH domain"/>
    <property type="match status" value="1"/>
</dbReference>
<dbReference type="SMART" id="SM00320">
    <property type="entry name" value="WD40"/>
    <property type="match status" value="6"/>
</dbReference>
<dbReference type="InterPro" id="IPR036372">
    <property type="entry name" value="BEACH_dom_sf"/>
</dbReference>
<dbReference type="Gene3D" id="2.130.10.10">
    <property type="entry name" value="YVTN repeat-like/Quinoprotein amine dehydrogenase"/>
    <property type="match status" value="2"/>
</dbReference>
<dbReference type="PANTHER" id="PTHR13743:SF123">
    <property type="entry name" value="PROTEIN FAN"/>
    <property type="match status" value="1"/>
</dbReference>
<dbReference type="InterPro" id="IPR011993">
    <property type="entry name" value="PH-like_dom_sf"/>
</dbReference>
<protein>
    <submittedName>
        <fullName evidence="6">Protein FAN</fullName>
    </submittedName>
</protein>
<keyword evidence="2" id="KW-0677">Repeat</keyword>
<dbReference type="Gene3D" id="1.10.1540.10">
    <property type="entry name" value="BEACH domain"/>
    <property type="match status" value="1"/>
</dbReference>
<gene>
    <name evidence="6" type="primary">NSMAF_1</name>
    <name evidence="6" type="ORF">g.58002</name>
</gene>
<dbReference type="Pfam" id="PF25400">
    <property type="entry name" value="PH_FAN"/>
    <property type="match status" value="1"/>
</dbReference>
<sequence length="876" mass="101339">MENKERFSLLLLEPGEYYFEDYIASLSITKNDTWLNGRLKVCSLSLVFDPKDYHKPILKIPFTQCGSITKSSDEDSNILNIICKQYIEMLDHNVLEPYKFINELSLFRIDLKYARVEDCLSLILQLHRASSLQTAEHRHMAAAIAYGRQTLIKFDPTWLELGENIIMEEVGQKITPLSINSGRIVLTSLNVYFQPFNNNEVTLYLKIELSEIKRIIKRRFLLQQVGLEFEYELNKQLYLTFKNTEIRNNLYDNLLNQSKVKMEKRERCIMTLKWQNGALSNYDYLLYLNSLADRTVNDLTQYPVFPWVVADYTSSTLDLTNSNTFRDLTKPIGALNPERLLKLQDRYNEMNEPKFLYGSHYSTPGFVLFYLVRKYPQYMLCLQNGRFDHPDRMFNSVSDAWRNVLNNMSDFKELVPEFYDTDQCGDFLTNKFGIDFGNRHDGRKVGDVELPQWASSPVDFISKLRQALESDYVSSNLHYWIDLIFGYKQNGTEAIKANNVFYYLCYEGAIDLNNVRDWNQRHALEVQIMEFGQIPKQIFEKPHPPKTCLLIKDFQQFGLLPNIEQYWNWNNLSISKLFTTTIHRDIATSVKISEDMQTVWSVGHDAMLKVHCISTQKQIRSVVVQGFPVKFNDIILPSMYTSTALIATMHGSLIVYDIDCCRITDDFRAHEDSISCLAWSKNGFLITGSLDCTVRIWKTPQAPWTKVELLTSLKAELEHENKVTSLALSMDNKLLATGTDVGEIFLWSFLDYSFIQQITGHSDSVNKLSFSRDCSKLLSCSDDCCFKVFDSDSGLELYTNTLQCRLKTLAWDGYHVFVGGEDGVMYLWDLEKFELIKKVPTHSGGLLNMDVSDDGSMIATTGKDRLVYVWKTSFNI</sequence>
<dbReference type="InterPro" id="IPR023362">
    <property type="entry name" value="PH-BEACH_dom"/>
</dbReference>
<dbReference type="SUPFAM" id="SSF50729">
    <property type="entry name" value="PH domain-like"/>
    <property type="match status" value="1"/>
</dbReference>
<dbReference type="PROSITE" id="PS50294">
    <property type="entry name" value="WD_REPEATS_REGION"/>
    <property type="match status" value="2"/>
</dbReference>
<name>A0A2S2PTR2_SCHGA</name>
<dbReference type="PROSITE" id="PS50197">
    <property type="entry name" value="BEACH"/>
    <property type="match status" value="1"/>
</dbReference>
<dbReference type="InterPro" id="IPR001680">
    <property type="entry name" value="WD40_rpt"/>
</dbReference>
<dbReference type="Gene3D" id="2.30.29.30">
    <property type="entry name" value="Pleckstrin-homology domain (PH domain)/Phosphotyrosine-binding domain (PTB)"/>
    <property type="match status" value="1"/>
</dbReference>
<feature type="repeat" description="WD" evidence="3">
    <location>
        <begin position="716"/>
        <end position="757"/>
    </location>
</feature>
<dbReference type="CDD" id="cd00200">
    <property type="entry name" value="WD40"/>
    <property type="match status" value="1"/>
</dbReference>
<accession>A0A2S2PTR2</accession>
<feature type="domain" description="BEACH-type PH" evidence="5">
    <location>
        <begin position="160"/>
        <end position="255"/>
    </location>
</feature>
<feature type="repeat" description="WD" evidence="3">
    <location>
        <begin position="839"/>
        <end position="876"/>
    </location>
</feature>
<feature type="domain" description="BEACH" evidence="4">
    <location>
        <begin position="259"/>
        <end position="546"/>
    </location>
</feature>
<dbReference type="InterPro" id="IPR057496">
    <property type="entry name" value="FAN-like_PH"/>
</dbReference>
<dbReference type="InterPro" id="IPR036322">
    <property type="entry name" value="WD40_repeat_dom_sf"/>
</dbReference>
<dbReference type="InterPro" id="IPR000409">
    <property type="entry name" value="BEACH_dom"/>
</dbReference>
<feature type="repeat" description="WD" evidence="3">
    <location>
        <begin position="758"/>
        <end position="799"/>
    </location>
</feature>
<evidence type="ECO:0000256" key="2">
    <source>
        <dbReference type="ARBA" id="ARBA00022737"/>
    </source>
</evidence>
<organism evidence="6">
    <name type="scientific">Schizaphis graminum</name>
    <name type="common">Green bug aphid</name>
    <dbReference type="NCBI Taxonomy" id="13262"/>
    <lineage>
        <taxon>Eukaryota</taxon>
        <taxon>Metazoa</taxon>
        <taxon>Ecdysozoa</taxon>
        <taxon>Arthropoda</taxon>
        <taxon>Hexapoda</taxon>
        <taxon>Insecta</taxon>
        <taxon>Pterygota</taxon>
        <taxon>Neoptera</taxon>
        <taxon>Paraneoptera</taxon>
        <taxon>Hemiptera</taxon>
        <taxon>Sternorrhyncha</taxon>
        <taxon>Aphidomorpha</taxon>
        <taxon>Aphidoidea</taxon>
        <taxon>Aphididae</taxon>
        <taxon>Aphidini</taxon>
        <taxon>Schizaphis</taxon>
    </lineage>
</organism>
<dbReference type="PROSITE" id="PS50082">
    <property type="entry name" value="WD_REPEATS_2"/>
    <property type="match status" value="4"/>
</dbReference>
<dbReference type="Pfam" id="PF02138">
    <property type="entry name" value="Beach"/>
    <property type="match status" value="1"/>
</dbReference>
<dbReference type="CDD" id="cd06071">
    <property type="entry name" value="Beach"/>
    <property type="match status" value="1"/>
</dbReference>
<reference evidence="6" key="1">
    <citation type="submission" date="2018-04" db="EMBL/GenBank/DDBJ databases">
        <title>Transcriptome of Schizaphis graminum biotype I.</title>
        <authorList>
            <person name="Scully E.D."/>
            <person name="Geib S.M."/>
            <person name="Palmer N.A."/>
            <person name="Koch K."/>
            <person name="Bradshaw J."/>
            <person name="Heng-Moss T."/>
            <person name="Sarath G."/>
        </authorList>
    </citation>
    <scope>NUCLEOTIDE SEQUENCE</scope>
</reference>
<dbReference type="AlphaFoldDB" id="A0A2S2PTR2"/>
<dbReference type="SUPFAM" id="SSF50978">
    <property type="entry name" value="WD40 repeat-like"/>
    <property type="match status" value="1"/>
</dbReference>
<feature type="repeat" description="WD" evidence="3">
    <location>
        <begin position="667"/>
        <end position="698"/>
    </location>
</feature>
<dbReference type="FunFam" id="1.10.1540.10:FF:000001">
    <property type="entry name" value="neurobeachin isoform X1"/>
    <property type="match status" value="1"/>
</dbReference>
<dbReference type="InterPro" id="IPR050865">
    <property type="entry name" value="BEACH_Domain"/>
</dbReference>
<evidence type="ECO:0000256" key="3">
    <source>
        <dbReference type="PROSITE-ProRule" id="PRU00221"/>
    </source>
</evidence>
<evidence type="ECO:0000259" key="5">
    <source>
        <dbReference type="PROSITE" id="PS51783"/>
    </source>
</evidence>
<proteinExistence type="predicted"/>
<evidence type="ECO:0000256" key="1">
    <source>
        <dbReference type="ARBA" id="ARBA00022574"/>
    </source>
</evidence>
<dbReference type="SMART" id="SM01026">
    <property type="entry name" value="Beach"/>
    <property type="match status" value="1"/>
</dbReference>
<keyword evidence="1 3" id="KW-0853">WD repeat</keyword>
<dbReference type="EMBL" id="GGMR01020184">
    <property type="protein sequence ID" value="MBY32803.1"/>
    <property type="molecule type" value="Transcribed_RNA"/>
</dbReference>
<evidence type="ECO:0000313" key="6">
    <source>
        <dbReference type="EMBL" id="MBY32803.1"/>
    </source>
</evidence>